<evidence type="ECO:0000256" key="3">
    <source>
        <dbReference type="ARBA" id="ARBA00023138"/>
    </source>
</evidence>
<comment type="similarity">
    <text evidence="1">Belongs to the tfa family.</text>
</comment>
<keyword evidence="5" id="KW-1185">Reference proteome</keyword>
<keyword evidence="3" id="KW-1246">Viral tail fiber assembly</keyword>
<evidence type="ECO:0000313" key="4">
    <source>
        <dbReference type="EMBL" id="AHN83619.1"/>
    </source>
</evidence>
<dbReference type="Pfam" id="PF02413">
    <property type="entry name" value="Caudo_TAP"/>
    <property type="match status" value="1"/>
</dbReference>
<dbReference type="KEGG" id="vg:19486756"/>
<sequence>MKILQEFKLYQPGSGEYHSNKETKELTPQEVEDYTAYTGYFLRNDDGDWYVQSRTLRQENPGCIFLLVDEKGILKTSTEEPDALWPAPGLRVVIAKKEEVPENIMLHHDALRLVGDEFVTDNEFFVQQAEGVIETELAWATARIGAYQDMIDLEYDLTDDQKRNIRDLKMYRVKLLEIDTSKAPDIFFPERPTL</sequence>
<accession>A0A023MI23</accession>
<keyword evidence="2" id="KW-1245">Viral tail assembly</keyword>
<evidence type="ECO:0000313" key="5">
    <source>
        <dbReference type="Proteomes" id="UP000026907"/>
    </source>
</evidence>
<dbReference type="Proteomes" id="UP000026907">
    <property type="component" value="Segment"/>
</dbReference>
<name>A0A023MI23_9CAUD</name>
<evidence type="ECO:0000256" key="2">
    <source>
        <dbReference type="ARBA" id="ARBA00022465"/>
    </source>
</evidence>
<evidence type="ECO:0000256" key="1">
    <source>
        <dbReference type="ARBA" id="ARBA00008579"/>
    </source>
</evidence>
<dbReference type="GO" id="GO:0098004">
    <property type="term" value="P:virus tail fiber assembly"/>
    <property type="evidence" value="ECO:0007669"/>
    <property type="project" value="UniProtKB-KW"/>
</dbReference>
<proteinExistence type="inferred from homology"/>
<dbReference type="RefSeq" id="YP_009030940.1">
    <property type="nucleotide sequence ID" value="NC_024134.1"/>
</dbReference>
<reference evidence="4 5" key="1">
    <citation type="journal article" date="2014" name="Genome Announc.">
        <title>Complete Genome Sequences of Two Escherichia coli O157:H7 Phages Effective in Limiting Contamination of Food Products.</title>
        <authorList>
            <person name="Hong Y."/>
            <person name="Pan Y."/>
            <person name="Harman N.J."/>
            <person name="Ebner P.D."/>
        </authorList>
    </citation>
    <scope>NUCLEOTIDE SEQUENCE [LARGE SCALE GENOMIC DNA]</scope>
</reference>
<protein>
    <submittedName>
        <fullName evidence="4">Putative tail fiber assembly protein</fullName>
    </submittedName>
</protein>
<dbReference type="GeneID" id="19486756"/>
<keyword evidence="2" id="KW-1188">Viral release from host cell</keyword>
<organism evidence="4 5">
    <name type="scientific">Escherichia phage FFH2</name>
    <dbReference type="NCBI Taxonomy" id="1446490"/>
    <lineage>
        <taxon>Viruses</taxon>
        <taxon>Duplodnaviria</taxon>
        <taxon>Heunggongvirae</taxon>
        <taxon>Uroviricota</taxon>
        <taxon>Caudoviricetes</taxon>
        <taxon>Vequintavirinae</taxon>
        <taxon>Vequintavirus</taxon>
        <taxon>Vequintavirus PDX</taxon>
        <taxon>Vequintavirus FFH2</taxon>
    </lineage>
</organism>
<dbReference type="InterPro" id="IPR003458">
    <property type="entry name" value="Phage_T4_Gp38_tail_assem"/>
</dbReference>
<dbReference type="EMBL" id="KJ190158">
    <property type="protein sequence ID" value="AHN83619.1"/>
    <property type="molecule type" value="Genomic_DNA"/>
</dbReference>